<evidence type="ECO:0000313" key="1">
    <source>
        <dbReference type="EMBL" id="SOH04370.1"/>
    </source>
</evidence>
<proteinExistence type="predicted"/>
<accession>A0A2C9CFA4</accession>
<sequence>MWSEDYKFVLLLENVFAPADNTLQKTCAKAQRTSFAMGLFIVNIEGMLMKAFSKIELAHSIK</sequence>
<reference evidence="2" key="1">
    <citation type="submission" date="2017-10" db="EMBL/GenBank/DDBJ databases">
        <authorList>
            <person name="Frank J."/>
        </authorList>
    </citation>
    <scope>NUCLEOTIDE SEQUENCE [LARGE SCALE GENOMIC DNA]</scope>
</reference>
<dbReference type="AlphaFoldDB" id="A0A2C9CFA4"/>
<keyword evidence="2" id="KW-1185">Reference proteome</keyword>
<dbReference type="KEGG" id="kst:KSMBR1_1871"/>
<evidence type="ECO:0000313" key="2">
    <source>
        <dbReference type="Proteomes" id="UP000221734"/>
    </source>
</evidence>
<organism evidence="1 2">
    <name type="scientific">Kuenenia stuttgartiensis</name>
    <dbReference type="NCBI Taxonomy" id="174633"/>
    <lineage>
        <taxon>Bacteria</taxon>
        <taxon>Pseudomonadati</taxon>
        <taxon>Planctomycetota</taxon>
        <taxon>Candidatus Brocadiia</taxon>
        <taxon>Candidatus Brocadiales</taxon>
        <taxon>Candidatus Brocadiaceae</taxon>
        <taxon>Candidatus Kuenenia</taxon>
    </lineage>
</organism>
<dbReference type="Proteomes" id="UP000221734">
    <property type="component" value="Chromosome Kuenenia_stuttgartiensis_MBR1"/>
</dbReference>
<protein>
    <submittedName>
        <fullName evidence="1">Uncharacterized protein</fullName>
    </submittedName>
</protein>
<dbReference type="RefSeq" id="WP_099325086.1">
    <property type="nucleotide sequence ID" value="NZ_LT934425.1"/>
</dbReference>
<gene>
    <name evidence="1" type="ORF">KSMBR1_1871</name>
</gene>
<dbReference type="EMBL" id="LT934425">
    <property type="protein sequence ID" value="SOH04370.1"/>
    <property type="molecule type" value="Genomic_DNA"/>
</dbReference>
<name>A0A2C9CFA4_KUEST</name>